<dbReference type="AlphaFoldDB" id="A0A9N8EI15"/>
<proteinExistence type="predicted"/>
<reference evidence="5" key="1">
    <citation type="submission" date="2020-06" db="EMBL/GenBank/DDBJ databases">
        <authorList>
            <consortium name="Plant Systems Biology data submission"/>
        </authorList>
    </citation>
    <scope>NUCLEOTIDE SEQUENCE</scope>
    <source>
        <strain evidence="5">D6</strain>
    </source>
</reference>
<sequence>MQAEPQLASVSPSPSQDEVGGGCLKGLVDDDTLMASSHENDSDDSNSLSGNEAEGGNRRKNEGFRFRVRGIKRLMKTLMKRHGGSTRHPRVNKMIQKLEKMNPTHQPAKSNLLIGDFIAHSSPDFPGRIRPRRSSKRGNDQGGDDDQVVQYALGRLSFGIFEPHNLVCTVRAVRNSIQVCDDEELLRKEIYGSDGSDEEIRSFFYPIIIDLTIHTPQGIDLHAEMRHDALCHEIPGNDKRLGVTFLGGSLRPVHSVLDNPELMAVWKETFANAYKKADEERSYVSSILRFMVKWWLQLSLPSDEDAEKNAMHCVRYEMKRRPKGHLDVLYLDEELRVTRGNRGTLIVVERLPYNHDVEGPPPNSSLSNSPPFLHTE</sequence>
<feature type="region of interest" description="Disordered" evidence="3">
    <location>
        <begin position="1"/>
        <end position="66"/>
    </location>
</feature>
<evidence type="ECO:0000259" key="4">
    <source>
        <dbReference type="Pfam" id="PF04755"/>
    </source>
</evidence>
<evidence type="ECO:0000313" key="6">
    <source>
        <dbReference type="Proteomes" id="UP001153069"/>
    </source>
</evidence>
<dbReference type="InterPro" id="IPR006843">
    <property type="entry name" value="PAP/fibrillin_dom"/>
</dbReference>
<dbReference type="OrthoDB" id="189024at2759"/>
<evidence type="ECO:0000256" key="3">
    <source>
        <dbReference type="SAM" id="MobiDB-lite"/>
    </source>
</evidence>
<comment type="subcellular location">
    <subcellularLocation>
        <location evidence="1">Plastid</location>
    </subcellularLocation>
</comment>
<comment type="caution">
    <text evidence="5">The sequence shown here is derived from an EMBL/GenBank/DDBJ whole genome shotgun (WGS) entry which is preliminary data.</text>
</comment>
<accession>A0A9N8EI15</accession>
<feature type="compositionally biased region" description="Low complexity" evidence="3">
    <location>
        <begin position="364"/>
        <end position="376"/>
    </location>
</feature>
<dbReference type="EMBL" id="CAICTM010001022">
    <property type="protein sequence ID" value="CAB9519539.1"/>
    <property type="molecule type" value="Genomic_DNA"/>
</dbReference>
<feature type="region of interest" description="Disordered" evidence="3">
    <location>
        <begin position="123"/>
        <end position="146"/>
    </location>
</feature>
<name>A0A9N8EI15_9STRA</name>
<feature type="domain" description="Plastid lipid-associated protein/fibrillin conserved" evidence="4">
    <location>
        <begin position="320"/>
        <end position="348"/>
    </location>
</feature>
<organism evidence="5 6">
    <name type="scientific">Seminavis robusta</name>
    <dbReference type="NCBI Taxonomy" id="568900"/>
    <lineage>
        <taxon>Eukaryota</taxon>
        <taxon>Sar</taxon>
        <taxon>Stramenopiles</taxon>
        <taxon>Ochrophyta</taxon>
        <taxon>Bacillariophyta</taxon>
        <taxon>Bacillariophyceae</taxon>
        <taxon>Bacillariophycidae</taxon>
        <taxon>Naviculales</taxon>
        <taxon>Naviculaceae</taxon>
        <taxon>Seminavis</taxon>
    </lineage>
</organism>
<keyword evidence="6" id="KW-1185">Reference proteome</keyword>
<dbReference type="Proteomes" id="UP001153069">
    <property type="component" value="Unassembled WGS sequence"/>
</dbReference>
<dbReference type="Pfam" id="PF04755">
    <property type="entry name" value="PAP_fibrillin"/>
    <property type="match status" value="1"/>
</dbReference>
<feature type="compositionally biased region" description="Basic and acidic residues" evidence="3">
    <location>
        <begin position="55"/>
        <end position="65"/>
    </location>
</feature>
<evidence type="ECO:0000256" key="2">
    <source>
        <dbReference type="ARBA" id="ARBA00022640"/>
    </source>
</evidence>
<dbReference type="GO" id="GO:0009536">
    <property type="term" value="C:plastid"/>
    <property type="evidence" value="ECO:0007669"/>
    <property type="project" value="UniProtKB-SubCell"/>
</dbReference>
<evidence type="ECO:0000313" key="5">
    <source>
        <dbReference type="EMBL" id="CAB9519539.1"/>
    </source>
</evidence>
<feature type="region of interest" description="Disordered" evidence="3">
    <location>
        <begin position="356"/>
        <end position="376"/>
    </location>
</feature>
<evidence type="ECO:0000256" key="1">
    <source>
        <dbReference type="ARBA" id="ARBA00004474"/>
    </source>
</evidence>
<gene>
    <name evidence="5" type="ORF">SEMRO_1024_G232700.1</name>
</gene>
<protein>
    <submittedName>
        <fullName evidence="5">PAP_fibrillin</fullName>
    </submittedName>
</protein>
<keyword evidence="2" id="KW-0934">Plastid</keyword>